<dbReference type="PROSITE" id="PS51257">
    <property type="entry name" value="PROKAR_LIPOPROTEIN"/>
    <property type="match status" value="1"/>
</dbReference>
<dbReference type="EMBL" id="FUZF01000001">
    <property type="protein sequence ID" value="SKB36162.1"/>
    <property type="molecule type" value="Genomic_DNA"/>
</dbReference>
<proteinExistence type="predicted"/>
<evidence type="ECO:0000313" key="2">
    <source>
        <dbReference type="Proteomes" id="UP000190150"/>
    </source>
</evidence>
<dbReference type="OrthoDB" id="9970726at2"/>
<organism evidence="1 2">
    <name type="scientific">Sphingobacterium nematocida</name>
    <dbReference type="NCBI Taxonomy" id="1513896"/>
    <lineage>
        <taxon>Bacteria</taxon>
        <taxon>Pseudomonadati</taxon>
        <taxon>Bacteroidota</taxon>
        <taxon>Sphingobacteriia</taxon>
        <taxon>Sphingobacteriales</taxon>
        <taxon>Sphingobacteriaceae</taxon>
        <taxon>Sphingobacterium</taxon>
    </lineage>
</organism>
<name>A0A1T5AMD0_9SPHI</name>
<accession>A0A1T5AMD0</accession>
<dbReference type="AlphaFoldDB" id="A0A1T5AMD0"/>
<sequence>MRTIFYLCMLLGLGLSSCEKENQSQSNEKSVEIAVAKIQIYGVKYNQDSVFNQMSIGTGFSTEQIYFDESTQKFKIKDFYLEFKPEDYLILKGQ</sequence>
<evidence type="ECO:0000313" key="1">
    <source>
        <dbReference type="EMBL" id="SKB36162.1"/>
    </source>
</evidence>
<keyword evidence="2" id="KW-1185">Reference proteome</keyword>
<dbReference type="STRING" id="1513896.SAMN05660841_00012"/>
<reference evidence="2" key="1">
    <citation type="submission" date="2017-02" db="EMBL/GenBank/DDBJ databases">
        <authorList>
            <person name="Varghese N."/>
            <person name="Submissions S."/>
        </authorList>
    </citation>
    <scope>NUCLEOTIDE SEQUENCE [LARGE SCALE GENOMIC DNA]</scope>
    <source>
        <strain evidence="2">DSM 24091</strain>
    </source>
</reference>
<dbReference type="Proteomes" id="UP000190150">
    <property type="component" value="Unassembled WGS sequence"/>
</dbReference>
<gene>
    <name evidence="1" type="ORF">SAMN05660841_00012</name>
</gene>
<protein>
    <submittedName>
        <fullName evidence="1">Uncharacterized protein</fullName>
    </submittedName>
</protein>
<dbReference type="RefSeq" id="WP_139375151.1">
    <property type="nucleotide sequence ID" value="NZ_FUZF01000001.1"/>
</dbReference>